<proteinExistence type="predicted"/>
<dbReference type="RefSeq" id="WP_069583928.1">
    <property type="nucleotide sequence ID" value="NZ_LMVM01000040.1"/>
</dbReference>
<accession>A0A2A2H104</accession>
<dbReference type="Proteomes" id="UP000217784">
    <property type="component" value="Unassembled WGS sequence"/>
</dbReference>
<reference evidence="1 2" key="1">
    <citation type="journal article" date="2017" name="BMC Genomics">
        <title>Genomic analysis of methanogenic archaea reveals a shift towards energy conservation.</title>
        <authorList>
            <person name="Gilmore S.P."/>
            <person name="Henske J.K."/>
            <person name="Sexton J.A."/>
            <person name="Solomon K.V."/>
            <person name="Seppala S."/>
            <person name="Yoo J.I."/>
            <person name="Huyett L.M."/>
            <person name="Pressman A."/>
            <person name="Cogan J.Z."/>
            <person name="Kivenson V."/>
            <person name="Peng X."/>
            <person name="Tan Y."/>
            <person name="Valentine D.L."/>
            <person name="O'Malley M.A."/>
        </authorList>
    </citation>
    <scope>NUCLEOTIDE SEQUENCE [LARGE SCALE GENOMIC DNA]</scope>
    <source>
        <strain evidence="1 2">M.o.H.</strain>
    </source>
</reference>
<gene>
    <name evidence="1" type="ORF">ASJ80_07055</name>
</gene>
<dbReference type="SUPFAM" id="SSF46785">
    <property type="entry name" value="Winged helix' DNA-binding domain"/>
    <property type="match status" value="1"/>
</dbReference>
<dbReference type="AlphaFoldDB" id="A0A2A2H104"/>
<dbReference type="InterPro" id="IPR036390">
    <property type="entry name" value="WH_DNA-bd_sf"/>
</dbReference>
<evidence type="ECO:0000313" key="2">
    <source>
        <dbReference type="Proteomes" id="UP000217784"/>
    </source>
</evidence>
<keyword evidence="2" id="KW-1185">Reference proteome</keyword>
<organism evidence="1 2">
    <name type="scientific">Methanobacterium bryantii</name>
    <dbReference type="NCBI Taxonomy" id="2161"/>
    <lineage>
        <taxon>Archaea</taxon>
        <taxon>Methanobacteriati</taxon>
        <taxon>Methanobacteriota</taxon>
        <taxon>Methanomada group</taxon>
        <taxon>Methanobacteria</taxon>
        <taxon>Methanobacteriales</taxon>
        <taxon>Methanobacteriaceae</taxon>
        <taxon>Methanobacterium</taxon>
    </lineage>
</organism>
<evidence type="ECO:0000313" key="1">
    <source>
        <dbReference type="EMBL" id="PAV03025.1"/>
    </source>
</evidence>
<dbReference type="EMBL" id="LMVM01000040">
    <property type="protein sequence ID" value="PAV03025.1"/>
    <property type="molecule type" value="Genomic_DNA"/>
</dbReference>
<dbReference type="Gene3D" id="1.10.10.10">
    <property type="entry name" value="Winged helix-like DNA-binding domain superfamily/Winged helix DNA-binding domain"/>
    <property type="match status" value="1"/>
</dbReference>
<name>A0A2A2H104_METBR</name>
<protein>
    <submittedName>
        <fullName evidence="1">Uncharacterized protein</fullName>
    </submittedName>
</protein>
<comment type="caution">
    <text evidence="1">The sequence shown here is derived from an EMBL/GenBank/DDBJ whole genome shotgun (WGS) entry which is preliminary data.</text>
</comment>
<dbReference type="InterPro" id="IPR036388">
    <property type="entry name" value="WH-like_DNA-bd_sf"/>
</dbReference>
<dbReference type="OrthoDB" id="372739at2157"/>
<sequence>MPDIITTIKDPEDIHFILKKKEIEAENVIILTKGDIHGLLNVEREGYTIKFLEGDFFEILQDIKCVFNLAPEPCFIAGENELDIYVTYYLAQLQKTIPFYVLDNNKLILLPVSTSHAFTHVKKQIMEYLHDHNPSKPDDVVSHLTRESGARGRKDTYSKLTINQYLHELESADLINSEGNKYSLNDKGSRFMEILR</sequence>